<protein>
    <submittedName>
        <fullName evidence="3">Uncharacterized protein</fullName>
    </submittedName>
</protein>
<feature type="region of interest" description="Disordered" evidence="1">
    <location>
        <begin position="71"/>
        <end position="94"/>
    </location>
</feature>
<feature type="region of interest" description="Disordered" evidence="1">
    <location>
        <begin position="141"/>
        <end position="205"/>
    </location>
</feature>
<feature type="compositionally biased region" description="Basic residues" evidence="1">
    <location>
        <begin position="156"/>
        <end position="171"/>
    </location>
</feature>
<organism evidence="3 4">
    <name type="scientific">Solea senegalensis</name>
    <name type="common">Senegalese sole</name>
    <dbReference type="NCBI Taxonomy" id="28829"/>
    <lineage>
        <taxon>Eukaryota</taxon>
        <taxon>Metazoa</taxon>
        <taxon>Chordata</taxon>
        <taxon>Craniata</taxon>
        <taxon>Vertebrata</taxon>
        <taxon>Euteleostomi</taxon>
        <taxon>Actinopterygii</taxon>
        <taxon>Neopterygii</taxon>
        <taxon>Teleostei</taxon>
        <taxon>Neoteleostei</taxon>
        <taxon>Acanthomorphata</taxon>
        <taxon>Carangaria</taxon>
        <taxon>Pleuronectiformes</taxon>
        <taxon>Pleuronectoidei</taxon>
        <taxon>Soleidae</taxon>
        <taxon>Solea</taxon>
    </lineage>
</organism>
<evidence type="ECO:0000256" key="1">
    <source>
        <dbReference type="SAM" id="MobiDB-lite"/>
    </source>
</evidence>
<dbReference type="AlphaFoldDB" id="A0AAV6QWQ2"/>
<proteinExistence type="predicted"/>
<keyword evidence="4" id="KW-1185">Reference proteome</keyword>
<evidence type="ECO:0000313" key="4">
    <source>
        <dbReference type="Proteomes" id="UP000693946"/>
    </source>
</evidence>
<feature type="compositionally biased region" description="Basic and acidic residues" evidence="1">
    <location>
        <begin position="172"/>
        <end position="193"/>
    </location>
</feature>
<reference evidence="3 4" key="1">
    <citation type="journal article" date="2021" name="Sci. Rep.">
        <title>Chromosome anchoring in Senegalese sole (Solea senegalensis) reveals sex-associated markers and genome rearrangements in flatfish.</title>
        <authorList>
            <person name="Guerrero-Cozar I."/>
            <person name="Gomez-Garrido J."/>
            <person name="Berbel C."/>
            <person name="Martinez-Blanch J.F."/>
            <person name="Alioto T."/>
            <person name="Claros M.G."/>
            <person name="Gagnaire P.A."/>
            <person name="Manchado M."/>
        </authorList>
    </citation>
    <scope>NUCLEOTIDE SEQUENCE [LARGE SCALE GENOMIC DNA]</scope>
    <source>
        <strain evidence="3">Sse05_10M</strain>
    </source>
</reference>
<feature type="transmembrane region" description="Helical" evidence="2">
    <location>
        <begin position="109"/>
        <end position="127"/>
    </location>
</feature>
<keyword evidence="2" id="KW-1133">Transmembrane helix</keyword>
<evidence type="ECO:0000313" key="3">
    <source>
        <dbReference type="EMBL" id="KAG7497420.1"/>
    </source>
</evidence>
<keyword evidence="2" id="KW-0472">Membrane</keyword>
<dbReference type="EMBL" id="JAGKHQ010000015">
    <property type="protein sequence ID" value="KAG7497420.1"/>
    <property type="molecule type" value="Genomic_DNA"/>
</dbReference>
<sequence length="205" mass="23202">MNALSWTVGPVKAPPVRTPVSRHYILGPEDDVHASDEHLNTFSWRLKDLQTPLVPVSAQRTQCLCGREEQRDAPVCPPYSSSSSHHQRETKSRYHRHCPEVRTNIKGRLAASLSVLIPIIIIIIIITDSSLISVLRVPGGHVPEESESESLSRSLRPIKTRKRSFQHTRLHTQREKPELHTHTHARTHTDTHTHTAAASWSLEDE</sequence>
<evidence type="ECO:0000256" key="2">
    <source>
        <dbReference type="SAM" id="Phobius"/>
    </source>
</evidence>
<accession>A0AAV6QWQ2</accession>
<gene>
    <name evidence="3" type="ORF">JOB18_037078</name>
</gene>
<comment type="caution">
    <text evidence="3">The sequence shown here is derived from an EMBL/GenBank/DDBJ whole genome shotgun (WGS) entry which is preliminary data.</text>
</comment>
<keyword evidence="2" id="KW-0812">Transmembrane</keyword>
<dbReference type="Proteomes" id="UP000693946">
    <property type="component" value="Linkage Group LG3"/>
</dbReference>
<name>A0AAV6QWQ2_SOLSE</name>